<name>A6K2Q3_RAT</name>
<sequence>MSTQTAELKRVKNMPAQAQP</sequence>
<dbReference type="EMBL" id="CH474015">
    <property type="protein sequence ID" value="EDL85797.1"/>
    <property type="molecule type" value="Genomic_DNA"/>
</dbReference>
<proteinExistence type="predicted"/>
<evidence type="ECO:0000313" key="3">
    <source>
        <dbReference type="Proteomes" id="UP000234681"/>
    </source>
</evidence>
<reference evidence="2 3" key="1">
    <citation type="submission" date="2005-09" db="EMBL/GenBank/DDBJ databases">
        <authorList>
            <person name="Mural R.J."/>
            <person name="Li P.W."/>
            <person name="Adams M.D."/>
            <person name="Amanatides P.G."/>
            <person name="Baden-Tillson H."/>
            <person name="Barnstead M."/>
            <person name="Chin S.H."/>
            <person name="Dew I."/>
            <person name="Evans C.A."/>
            <person name="Ferriera S."/>
            <person name="Flanigan M."/>
            <person name="Fosler C."/>
            <person name="Glodek A."/>
            <person name="Gu Z."/>
            <person name="Holt R.A."/>
            <person name="Jennings D."/>
            <person name="Kraft C.L."/>
            <person name="Lu F."/>
            <person name="Nguyen T."/>
            <person name="Nusskern D.R."/>
            <person name="Pfannkoch C.M."/>
            <person name="Sitter C."/>
            <person name="Sutton G.G."/>
            <person name="Venter J.C."/>
            <person name="Wang Z."/>
            <person name="Woodage T."/>
            <person name="Zheng X.H."/>
            <person name="Zhong F."/>
        </authorList>
    </citation>
    <scope>NUCLEOTIDE SEQUENCE [LARGE SCALE GENOMIC DNA]</scope>
    <source>
        <strain>BN</strain>
        <strain evidence="3">Sprague-Dawley</strain>
    </source>
</reference>
<protein>
    <submittedName>
        <fullName evidence="2">RCG51944</fullName>
    </submittedName>
</protein>
<dbReference type="Proteomes" id="UP000234681">
    <property type="component" value="Chromosome 2"/>
</dbReference>
<gene>
    <name evidence="2" type="ORF">rCG_51944</name>
</gene>
<accession>A6K2Q3</accession>
<evidence type="ECO:0000313" key="2">
    <source>
        <dbReference type="EMBL" id="EDL85797.1"/>
    </source>
</evidence>
<organism evidence="2 3">
    <name type="scientific">Rattus norvegicus</name>
    <name type="common">Rat</name>
    <dbReference type="NCBI Taxonomy" id="10116"/>
    <lineage>
        <taxon>Eukaryota</taxon>
        <taxon>Metazoa</taxon>
        <taxon>Chordata</taxon>
        <taxon>Craniata</taxon>
        <taxon>Vertebrata</taxon>
        <taxon>Euteleostomi</taxon>
        <taxon>Mammalia</taxon>
        <taxon>Eutheria</taxon>
        <taxon>Euarchontoglires</taxon>
        <taxon>Glires</taxon>
        <taxon>Rodentia</taxon>
        <taxon>Myomorpha</taxon>
        <taxon>Muroidea</taxon>
        <taxon>Muridae</taxon>
        <taxon>Murinae</taxon>
        <taxon>Rattus</taxon>
    </lineage>
</organism>
<dbReference type="AlphaFoldDB" id="A6K2Q3"/>
<evidence type="ECO:0000256" key="1">
    <source>
        <dbReference type="SAM" id="MobiDB-lite"/>
    </source>
</evidence>
<feature type="region of interest" description="Disordered" evidence="1">
    <location>
        <begin position="1"/>
        <end position="20"/>
    </location>
</feature>